<accession>A0A0S0NC68</accession>
<proteinExistence type="predicted"/>
<dbReference type="GeneID" id="26626422"/>
<organism evidence="1 2">
    <name type="scientific">Pseudomonas phage PaMx74</name>
    <dbReference type="NCBI Taxonomy" id="1175663"/>
    <lineage>
        <taxon>Viruses</taxon>
        <taxon>Duplodnaviria</taxon>
        <taxon>Heunggongvirae</taxon>
        <taxon>Uroviricota</taxon>
        <taxon>Caudoviricetes</taxon>
        <taxon>Mesyanzhinovviridae</taxon>
        <taxon>Bradleyvirinae</taxon>
        <taxon>Cinvestavvirus</taxon>
        <taxon>Cinvestavvirus PaMx74</taxon>
        <taxon>Pamexvirus PaMx74</taxon>
    </lineage>
</organism>
<dbReference type="KEGG" id="vg:26626422"/>
<name>A0A0S0NC68_9CAUD</name>
<reference evidence="1 2" key="1">
    <citation type="journal article" date="2012" name="Appl. Environ. Microbiol.">
        <title>High Diversity and Novel Species of Pseudomonas aeruginosa Bacteriophages.</title>
        <authorList>
            <person name="Sepulveda-Robles O."/>
            <person name="Kameyama L."/>
            <person name="Guarneros G."/>
        </authorList>
    </citation>
    <scope>NUCLEOTIDE SEQUENCE [LARGE SCALE GENOMIC DNA]</scope>
</reference>
<evidence type="ECO:0000313" key="1">
    <source>
        <dbReference type="EMBL" id="ALH23495.1"/>
    </source>
</evidence>
<dbReference type="OrthoDB" id="35290at10239"/>
<dbReference type="RefSeq" id="YP_009199489.1">
    <property type="nucleotide sequence ID" value="NC_028809.1"/>
</dbReference>
<keyword evidence="2" id="KW-1185">Reference proteome</keyword>
<dbReference type="SUPFAM" id="SSF53597">
    <property type="entry name" value="Dihydrofolate reductase-like"/>
    <property type="match status" value="1"/>
</dbReference>
<sequence length="155" mass="16971">MRLLLASSADGYLARGPEDDMKWTGPIDKAVFRLLTLSNADDVLLAGSRTFDQMPKLPGRRMERLSRGPNGIDLAEAASRWPSAWLIGGPEVSVAALRLGIVTRAFVCVSQAELREGIHAMELSTLLPHDGPEFTIKVGDVKVMVFTEAQKWPAR</sequence>
<protein>
    <submittedName>
        <fullName evidence="1">Putative dihydrofolate reductase</fullName>
    </submittedName>
</protein>
<dbReference type="InterPro" id="IPR024072">
    <property type="entry name" value="DHFR-like_dom_sf"/>
</dbReference>
<dbReference type="Gene3D" id="3.40.430.10">
    <property type="entry name" value="Dihydrofolate Reductase, subunit A"/>
    <property type="match status" value="1"/>
</dbReference>
<dbReference type="EMBL" id="JQ067093">
    <property type="protein sequence ID" value="ALH23495.1"/>
    <property type="molecule type" value="Genomic_DNA"/>
</dbReference>
<dbReference type="Proteomes" id="UP000203864">
    <property type="component" value="Segment"/>
</dbReference>
<evidence type="ECO:0000313" key="2">
    <source>
        <dbReference type="Proteomes" id="UP000203864"/>
    </source>
</evidence>
<gene>
    <name evidence="1" type="primary">frd</name>
    <name evidence="1" type="ORF">PaMx74_50</name>
</gene>